<dbReference type="EMBL" id="JBHSWG010000001">
    <property type="protein sequence ID" value="MFC6760458.1"/>
    <property type="molecule type" value="Genomic_DNA"/>
</dbReference>
<evidence type="ECO:0000313" key="2">
    <source>
        <dbReference type="Proteomes" id="UP001596353"/>
    </source>
</evidence>
<proteinExistence type="predicted"/>
<gene>
    <name evidence="1" type="ORF">ACFQFQ_14675</name>
</gene>
<name>A0ABW2B4G2_9RHOB</name>
<comment type="caution">
    <text evidence="1">The sequence shown here is derived from an EMBL/GenBank/DDBJ whole genome shotgun (WGS) entry which is preliminary data.</text>
</comment>
<dbReference type="Proteomes" id="UP001596353">
    <property type="component" value="Unassembled WGS sequence"/>
</dbReference>
<reference evidence="2" key="1">
    <citation type="journal article" date="2019" name="Int. J. Syst. Evol. Microbiol.">
        <title>The Global Catalogue of Microorganisms (GCM) 10K type strain sequencing project: providing services to taxonomists for standard genome sequencing and annotation.</title>
        <authorList>
            <consortium name="The Broad Institute Genomics Platform"/>
            <consortium name="The Broad Institute Genome Sequencing Center for Infectious Disease"/>
            <person name="Wu L."/>
            <person name="Ma J."/>
        </authorList>
    </citation>
    <scope>NUCLEOTIDE SEQUENCE [LARGE SCALE GENOMIC DNA]</scope>
    <source>
        <strain evidence="2">CCUG 66188</strain>
    </source>
</reference>
<organism evidence="1 2">
    <name type="scientific">Sulfitobacter porphyrae</name>
    <dbReference type="NCBI Taxonomy" id="1246864"/>
    <lineage>
        <taxon>Bacteria</taxon>
        <taxon>Pseudomonadati</taxon>
        <taxon>Pseudomonadota</taxon>
        <taxon>Alphaproteobacteria</taxon>
        <taxon>Rhodobacterales</taxon>
        <taxon>Roseobacteraceae</taxon>
        <taxon>Sulfitobacter</taxon>
    </lineage>
</organism>
<keyword evidence="2" id="KW-1185">Reference proteome</keyword>
<evidence type="ECO:0000313" key="1">
    <source>
        <dbReference type="EMBL" id="MFC6760458.1"/>
    </source>
</evidence>
<protein>
    <submittedName>
        <fullName evidence="1">Uncharacterized protein</fullName>
    </submittedName>
</protein>
<accession>A0ABW2B4G2</accession>
<sequence length="71" mass="7877">MLTGCFLAVTGSDCRLRGIEVNEVFVDEARLFRIEAAPRCITVAHFDLRCPENAKRAAGFLSALHLPMMPK</sequence>